<keyword evidence="4" id="KW-0285">Flavoprotein</keyword>
<reference evidence="15 18" key="2">
    <citation type="submission" date="2016-08" db="EMBL/GenBank/DDBJ databases">
        <title>Genome sequencing of Lactobacillus plantarum JSA22, isolated from fermented soybean paste.</title>
        <authorList>
            <person name="Choi H.S."/>
        </authorList>
    </citation>
    <scope>NUCLEOTIDE SEQUENCE [LARGE SCALE GENOMIC DNA]</scope>
    <source>
        <strain evidence="15 18">JSA22</strain>
    </source>
</reference>
<evidence type="ECO:0000313" key="17">
    <source>
        <dbReference type="Proteomes" id="UP000076989"/>
    </source>
</evidence>
<dbReference type="GO" id="GO:0006747">
    <property type="term" value="P:FAD biosynthetic process"/>
    <property type="evidence" value="ECO:0007669"/>
    <property type="project" value="UniProtKB-UniPathway"/>
</dbReference>
<dbReference type="Gene3D" id="3.40.50.620">
    <property type="entry name" value="HUPs"/>
    <property type="match status" value="1"/>
</dbReference>
<protein>
    <recommendedName>
        <fullName evidence="3">FAD synthase</fullName>
        <ecNumber evidence="3">2.7.7.2</ecNumber>
    </recommendedName>
</protein>
<accession>A0A0P7KB65</accession>
<dbReference type="FunFam" id="3.40.50.620:FF:000021">
    <property type="entry name" value="Riboflavin biosynthesis protein"/>
    <property type="match status" value="1"/>
</dbReference>
<dbReference type="RefSeq" id="WP_003644002.1">
    <property type="nucleotide sequence ID" value="NZ_AP028145.1"/>
</dbReference>
<dbReference type="GO" id="GO:0009231">
    <property type="term" value="P:riboflavin biosynthetic process"/>
    <property type="evidence" value="ECO:0007669"/>
    <property type="project" value="InterPro"/>
</dbReference>
<evidence type="ECO:0000256" key="11">
    <source>
        <dbReference type="ARBA" id="ARBA00049494"/>
    </source>
</evidence>
<name>A0A0P7KB65_LACPN</name>
<dbReference type="Proteomes" id="UP000076989">
    <property type="component" value="Unassembled WGS sequence"/>
</dbReference>
<evidence type="ECO:0000313" key="13">
    <source>
        <dbReference type="EMBL" id="KZU01621.1"/>
    </source>
</evidence>
<comment type="caution">
    <text evidence="15">The sequence shown here is derived from an EMBL/GenBank/DDBJ whole genome shotgun (WGS) entry which is preliminary data.</text>
</comment>
<dbReference type="EMBL" id="MCOL01000001">
    <property type="protein sequence ID" value="ODO60885.1"/>
    <property type="molecule type" value="Genomic_DNA"/>
</dbReference>
<evidence type="ECO:0000256" key="4">
    <source>
        <dbReference type="ARBA" id="ARBA00022630"/>
    </source>
</evidence>
<evidence type="ECO:0000256" key="2">
    <source>
        <dbReference type="ARBA" id="ARBA00010214"/>
    </source>
</evidence>
<dbReference type="InterPro" id="IPR023468">
    <property type="entry name" value="Riboflavin_kinase"/>
</dbReference>
<evidence type="ECO:0000259" key="12">
    <source>
        <dbReference type="Pfam" id="PF06574"/>
    </source>
</evidence>
<dbReference type="GO" id="GO:0009398">
    <property type="term" value="P:FMN biosynthetic process"/>
    <property type="evidence" value="ECO:0007669"/>
    <property type="project" value="TreeGrafter"/>
</dbReference>
<comment type="catalytic activity">
    <reaction evidence="11">
        <text>FMN + ATP + H(+) = FAD + diphosphate</text>
        <dbReference type="Rhea" id="RHEA:17237"/>
        <dbReference type="ChEBI" id="CHEBI:15378"/>
        <dbReference type="ChEBI" id="CHEBI:30616"/>
        <dbReference type="ChEBI" id="CHEBI:33019"/>
        <dbReference type="ChEBI" id="CHEBI:57692"/>
        <dbReference type="ChEBI" id="CHEBI:58210"/>
        <dbReference type="EC" id="2.7.7.2"/>
    </reaction>
</comment>
<keyword evidence="9" id="KW-0274">FAD</keyword>
<dbReference type="SUPFAM" id="SSF52374">
    <property type="entry name" value="Nucleotidylyl transferase"/>
    <property type="match status" value="1"/>
</dbReference>
<evidence type="ECO:0000256" key="5">
    <source>
        <dbReference type="ARBA" id="ARBA00022643"/>
    </source>
</evidence>
<sequence>MQVINLDAHRLKMLAPQPPLVLALGFFDGVHQGHQRVIQTAKRIAKQRDLPLAVMTFNRHASQLFKSQTTFRYLNTVAQKSQHMAALQVDRLYITDFNHQFAGLTPTAFIKDYLVGLNAQVVVAGFDYTFGQGGANGMRELAELGAPYFETVTVDRLANQQLKVSSTRIRGLIARGQIEQANDLLGYTYATQATFDPLTRTIQLANRQQQLPAAGDYRCWLVSANYRQAVILRVTTTLKIISPYQLPPETTVLDVDVQWQQRALQVVSSVSAQHQQSQYSKA</sequence>
<dbReference type="PANTHER" id="PTHR22749">
    <property type="entry name" value="RIBOFLAVIN KINASE/FMN ADENYLYLTRANSFERASE"/>
    <property type="match status" value="1"/>
</dbReference>
<dbReference type="Proteomes" id="UP000094892">
    <property type="component" value="Unassembled WGS sequence"/>
</dbReference>
<evidence type="ECO:0000256" key="3">
    <source>
        <dbReference type="ARBA" id="ARBA00012393"/>
    </source>
</evidence>
<evidence type="ECO:0000256" key="8">
    <source>
        <dbReference type="ARBA" id="ARBA00022741"/>
    </source>
</evidence>
<dbReference type="GO" id="GO:0003919">
    <property type="term" value="F:FMN adenylyltransferase activity"/>
    <property type="evidence" value="ECO:0007669"/>
    <property type="project" value="UniProtKB-EC"/>
</dbReference>
<dbReference type="PANTHER" id="PTHR22749:SF6">
    <property type="entry name" value="RIBOFLAVIN KINASE"/>
    <property type="match status" value="1"/>
</dbReference>
<evidence type="ECO:0000313" key="16">
    <source>
        <dbReference type="Proteomes" id="UP000076872"/>
    </source>
</evidence>
<dbReference type="Proteomes" id="UP000076872">
    <property type="component" value="Unassembled WGS sequence"/>
</dbReference>
<dbReference type="GO" id="GO:0005524">
    <property type="term" value="F:ATP binding"/>
    <property type="evidence" value="ECO:0007669"/>
    <property type="project" value="UniProtKB-KW"/>
</dbReference>
<evidence type="ECO:0000256" key="10">
    <source>
        <dbReference type="ARBA" id="ARBA00022840"/>
    </source>
</evidence>
<reference evidence="16 17" key="1">
    <citation type="submission" date="2016-03" db="EMBL/GenBank/DDBJ databases">
        <title>Comparative genomics of 54 Lactobacillus plantarum strains reveals genomic uncoupling from niche constraints.</title>
        <authorList>
            <person name="Martino M.E."/>
        </authorList>
    </citation>
    <scope>NUCLEOTIDE SEQUENCE [LARGE SCALE GENOMIC DNA]</scope>
    <source>
        <strain evidence="14 16">NAB2</strain>
        <strain evidence="13 17">Nizo2260</strain>
    </source>
</reference>
<dbReference type="UniPathway" id="UPA00277">
    <property type="reaction ID" value="UER00407"/>
</dbReference>
<dbReference type="CDD" id="cd02064">
    <property type="entry name" value="FAD_synthetase_N"/>
    <property type="match status" value="1"/>
</dbReference>
<dbReference type="InterPro" id="IPR014729">
    <property type="entry name" value="Rossmann-like_a/b/a_fold"/>
</dbReference>
<dbReference type="AlphaFoldDB" id="A0A0P7KB65"/>
<evidence type="ECO:0000256" key="6">
    <source>
        <dbReference type="ARBA" id="ARBA00022679"/>
    </source>
</evidence>
<proteinExistence type="inferred from homology"/>
<dbReference type="Pfam" id="PF06574">
    <property type="entry name" value="FAD_syn"/>
    <property type="match status" value="1"/>
</dbReference>
<evidence type="ECO:0000256" key="1">
    <source>
        <dbReference type="ARBA" id="ARBA00004726"/>
    </source>
</evidence>
<keyword evidence="15" id="KW-0418">Kinase</keyword>
<keyword evidence="5" id="KW-0288">FMN</keyword>
<organism evidence="15 18">
    <name type="scientific">Lactiplantibacillus plantarum</name>
    <name type="common">Lactobacillus plantarum</name>
    <dbReference type="NCBI Taxonomy" id="1590"/>
    <lineage>
        <taxon>Bacteria</taxon>
        <taxon>Bacillati</taxon>
        <taxon>Bacillota</taxon>
        <taxon>Bacilli</taxon>
        <taxon>Lactobacillales</taxon>
        <taxon>Lactobacillaceae</taxon>
        <taxon>Lactiplantibacillus</taxon>
    </lineage>
</organism>
<keyword evidence="7 15" id="KW-0548">Nucleotidyltransferase</keyword>
<evidence type="ECO:0000256" key="9">
    <source>
        <dbReference type="ARBA" id="ARBA00022827"/>
    </source>
</evidence>
<keyword evidence="10" id="KW-0067">ATP-binding</keyword>
<dbReference type="PATRIC" id="fig|1590.142.peg.706"/>
<comment type="pathway">
    <text evidence="1">Cofactor biosynthesis; FAD biosynthesis; FAD from FMN: step 1/1.</text>
</comment>
<keyword evidence="8" id="KW-0547">Nucleotide-binding</keyword>
<keyword evidence="6 15" id="KW-0808">Transferase</keyword>
<dbReference type="InterPro" id="IPR015864">
    <property type="entry name" value="FAD_synthase"/>
</dbReference>
<evidence type="ECO:0000313" key="18">
    <source>
        <dbReference type="Proteomes" id="UP000094892"/>
    </source>
</evidence>
<dbReference type="EC" id="2.7.7.2" evidence="3"/>
<evidence type="ECO:0000313" key="15">
    <source>
        <dbReference type="EMBL" id="ODO60885.1"/>
    </source>
</evidence>
<comment type="similarity">
    <text evidence="2">Belongs to the RibF family.</text>
</comment>
<dbReference type="GO" id="GO:0008531">
    <property type="term" value="F:riboflavin kinase activity"/>
    <property type="evidence" value="ECO:0007669"/>
    <property type="project" value="TreeGrafter"/>
</dbReference>
<evidence type="ECO:0000256" key="7">
    <source>
        <dbReference type="ARBA" id="ARBA00022695"/>
    </source>
</evidence>
<feature type="domain" description="FAD synthetase" evidence="12">
    <location>
        <begin position="18"/>
        <end position="168"/>
    </location>
</feature>
<evidence type="ECO:0000313" key="14">
    <source>
        <dbReference type="EMBL" id="KZV01577.1"/>
    </source>
</evidence>
<gene>
    <name evidence="15" type="primary">ribF</name>
    <name evidence="15" type="ORF">LPJSA22_00834</name>
    <name evidence="14" type="ORF">NAB2_2197</name>
    <name evidence="13" type="ORF">Nizo2260_2861</name>
</gene>
<dbReference type="EMBL" id="LUWI01000037">
    <property type="protein sequence ID" value="KZU01621.1"/>
    <property type="molecule type" value="Genomic_DNA"/>
</dbReference>
<dbReference type="EMBL" id="LUXO01000033">
    <property type="protein sequence ID" value="KZV01577.1"/>
    <property type="molecule type" value="Genomic_DNA"/>
</dbReference>